<keyword evidence="8" id="KW-0969">Cilium</keyword>
<dbReference type="Proteomes" id="UP000464468">
    <property type="component" value="Chromosome"/>
</dbReference>
<sequence length="140" mass="15010">MAQPPALIKGITQSMRHLADRQRVISENIANSETPGYKARDVRTPDFGAMLNIRSGRAAVARPTVAITSSMAALGARGPSIGGNVIRDTDISETKPDGNNVTLEDQLLRMGQVQADFTAMTSLYRKQMGLIKSAIGRNGN</sequence>
<dbReference type="InterPro" id="IPR006300">
    <property type="entry name" value="FlgB"/>
</dbReference>
<comment type="subunit">
    <text evidence="6">The basal body constitutes a major portion of the flagellar organelle and consists of a number of rings mounted on a central rod.</text>
</comment>
<comment type="similarity">
    <text evidence="2 6">Belongs to the flagella basal body rod proteins family.</text>
</comment>
<dbReference type="GO" id="GO:0030694">
    <property type="term" value="C:bacterial-type flagellum basal body, rod"/>
    <property type="evidence" value="ECO:0007669"/>
    <property type="project" value="InterPro"/>
</dbReference>
<name>A0A7Z2NUR7_9SPHN</name>
<evidence type="ECO:0000256" key="2">
    <source>
        <dbReference type="ARBA" id="ARBA00009677"/>
    </source>
</evidence>
<dbReference type="AlphaFoldDB" id="A0A7Z2NUR7"/>
<evidence type="ECO:0000256" key="4">
    <source>
        <dbReference type="ARBA" id="ARBA00023143"/>
    </source>
</evidence>
<dbReference type="KEGG" id="schy:GVO57_01585"/>
<dbReference type="InterPro" id="IPR001444">
    <property type="entry name" value="Flag_bb_rod_N"/>
</dbReference>
<proteinExistence type="inferred from homology"/>
<evidence type="ECO:0000256" key="3">
    <source>
        <dbReference type="ARBA" id="ARBA00014376"/>
    </source>
</evidence>
<dbReference type="Pfam" id="PF00460">
    <property type="entry name" value="Flg_bb_rod"/>
    <property type="match status" value="1"/>
</dbReference>
<evidence type="ECO:0000256" key="6">
    <source>
        <dbReference type="PIRNR" id="PIRNR002889"/>
    </source>
</evidence>
<accession>A0A7Z2NUR7</accession>
<evidence type="ECO:0000313" key="9">
    <source>
        <dbReference type="Proteomes" id="UP000464468"/>
    </source>
</evidence>
<keyword evidence="8" id="KW-0966">Cell projection</keyword>
<evidence type="ECO:0000259" key="7">
    <source>
        <dbReference type="Pfam" id="PF00460"/>
    </source>
</evidence>
<keyword evidence="8" id="KW-0282">Flagellum</keyword>
<keyword evidence="4 6" id="KW-0975">Bacterial flagellum</keyword>
<organism evidence="8 9">
    <name type="scientific">Sphingomonas changnyeongensis</name>
    <dbReference type="NCBI Taxonomy" id="2698679"/>
    <lineage>
        <taxon>Bacteria</taxon>
        <taxon>Pseudomonadati</taxon>
        <taxon>Pseudomonadota</taxon>
        <taxon>Alphaproteobacteria</taxon>
        <taxon>Sphingomonadales</taxon>
        <taxon>Sphingomonadaceae</taxon>
        <taxon>Sphingomonas</taxon>
    </lineage>
</organism>
<comment type="subcellular location">
    <subcellularLocation>
        <location evidence="1 6">Bacterial flagellum basal body</location>
    </subcellularLocation>
</comment>
<comment type="function">
    <text evidence="5 6">Structural component of flagellum, the bacterial motility apparatus. Part of the rod structure of flagellar basal body.</text>
</comment>
<gene>
    <name evidence="8" type="ORF">GVO57_01585</name>
</gene>
<evidence type="ECO:0000256" key="5">
    <source>
        <dbReference type="ARBA" id="ARBA00024934"/>
    </source>
</evidence>
<protein>
    <recommendedName>
        <fullName evidence="3 6">Flagellar basal body rod protein FlgB</fullName>
    </recommendedName>
</protein>
<feature type="domain" description="Flagellar basal body rod protein N-terminal" evidence="7">
    <location>
        <begin position="19"/>
        <end position="38"/>
    </location>
</feature>
<evidence type="ECO:0000256" key="1">
    <source>
        <dbReference type="ARBA" id="ARBA00004117"/>
    </source>
</evidence>
<keyword evidence="9" id="KW-1185">Reference proteome</keyword>
<dbReference type="EMBL" id="CP047895">
    <property type="protein sequence ID" value="QHL89755.1"/>
    <property type="molecule type" value="Genomic_DNA"/>
</dbReference>
<reference evidence="8 9" key="1">
    <citation type="submission" date="2020-01" db="EMBL/GenBank/DDBJ databases">
        <title>Sphingomonas sp. C33 whole genome sequece.</title>
        <authorList>
            <person name="Park C."/>
        </authorList>
    </citation>
    <scope>NUCLEOTIDE SEQUENCE [LARGE SCALE GENOMIC DNA]</scope>
    <source>
        <strain evidence="8 9">C33</strain>
    </source>
</reference>
<dbReference type="PIRSF" id="PIRSF002889">
    <property type="entry name" value="Rod_FlgB"/>
    <property type="match status" value="1"/>
</dbReference>
<evidence type="ECO:0000313" key="8">
    <source>
        <dbReference type="EMBL" id="QHL89755.1"/>
    </source>
</evidence>
<dbReference type="GO" id="GO:0071973">
    <property type="term" value="P:bacterial-type flagellum-dependent cell motility"/>
    <property type="evidence" value="ECO:0007669"/>
    <property type="project" value="InterPro"/>
</dbReference>